<keyword evidence="3" id="KW-1185">Reference proteome</keyword>
<feature type="compositionally biased region" description="Polar residues" evidence="1">
    <location>
        <begin position="8"/>
        <end position="24"/>
    </location>
</feature>
<organism evidence="2 3">
    <name type="scientific">Peronospora destructor</name>
    <dbReference type="NCBI Taxonomy" id="86335"/>
    <lineage>
        <taxon>Eukaryota</taxon>
        <taxon>Sar</taxon>
        <taxon>Stramenopiles</taxon>
        <taxon>Oomycota</taxon>
        <taxon>Peronosporomycetes</taxon>
        <taxon>Peronosporales</taxon>
        <taxon>Peronosporaceae</taxon>
        <taxon>Peronospora</taxon>
    </lineage>
</organism>
<proteinExistence type="predicted"/>
<dbReference type="PANTHER" id="PTHR13743:SF123">
    <property type="entry name" value="PROTEIN FAN"/>
    <property type="match status" value="1"/>
</dbReference>
<evidence type="ECO:0000313" key="2">
    <source>
        <dbReference type="EMBL" id="CAI5738054.1"/>
    </source>
</evidence>
<sequence length="621" mass="68994">MKTELPEIQQNFQANRSKLKNVQGTKKYKANDQPSGISESPKLSNLSPSQAAHALVQKTMLACFVDDSKCSLIEREQLVRDIQQLTRLFAKKLLLPPEEKSTIQEEEEQRDSQSQYVLPRENVAPPTAYFSFRDNDRMHLPIVDWAAFRGYSVAVWINVEFSLAQAKKESSAMQNVAQDELYAKFNLFRFTNRSNTLGVEASLEYTEDASKGGHGVLLNVSCCAPSTAGDAQKSASIAASSKYSPEWRKIQQEIDLVPGRWHLLLISHSLHYVKKSKVACHVDNKLQFKKELVYPSGLVTASKCTVGGGRHAKAKIASVSMYQDELSKETIELMYVLGPMMSSFNRWSAAVPTQSSRMVAGTRERAIGSSPLGVPENESFTAFCKLHVVFAFNAQDTVNEDYADLGVEWLCEGTPPTTNGKWLTLETTVGASAEIQQRNARLGKSTQKMVFPDYRAAWYRSVGVSSLPVLLDYILIAYERISTKLQSTGTTENEATAQKGGRLLSAIMESVVVDLLWIMKGLLISNVANQQEVLKSYVFHMLSHVMIHHKDCFSVVWTPGSLVVCVEMVKSLFRMMPLPRKSLEVGDNHPYPRVHLGDESAIRFGSSGHSNGLSSVDASGF</sequence>
<feature type="region of interest" description="Disordered" evidence="1">
    <location>
        <begin position="1"/>
        <end position="45"/>
    </location>
</feature>
<dbReference type="PANTHER" id="PTHR13743">
    <property type="entry name" value="BEIGE/BEACH-RELATED"/>
    <property type="match status" value="1"/>
</dbReference>
<reference evidence="2" key="1">
    <citation type="submission" date="2022-12" db="EMBL/GenBank/DDBJ databases">
        <authorList>
            <person name="Webb A."/>
        </authorList>
    </citation>
    <scope>NUCLEOTIDE SEQUENCE</scope>
    <source>
        <strain evidence="2">Pd1</strain>
    </source>
</reference>
<protein>
    <submittedName>
        <fullName evidence="2">Uncharacterized protein</fullName>
    </submittedName>
</protein>
<gene>
    <name evidence="2" type="ORF">PDE001_LOCUS6791</name>
</gene>
<accession>A0AAV0UTR2</accession>
<comment type="caution">
    <text evidence="2">The sequence shown here is derived from an EMBL/GenBank/DDBJ whole genome shotgun (WGS) entry which is preliminary data.</text>
</comment>
<dbReference type="InterPro" id="IPR050865">
    <property type="entry name" value="BEACH_Domain"/>
</dbReference>
<dbReference type="EMBL" id="CANTFM010001312">
    <property type="protein sequence ID" value="CAI5738054.1"/>
    <property type="molecule type" value="Genomic_DNA"/>
</dbReference>
<name>A0AAV0UTR2_9STRA</name>
<evidence type="ECO:0000256" key="1">
    <source>
        <dbReference type="SAM" id="MobiDB-lite"/>
    </source>
</evidence>
<dbReference type="AlphaFoldDB" id="A0AAV0UTR2"/>
<evidence type="ECO:0000313" key="3">
    <source>
        <dbReference type="Proteomes" id="UP001162029"/>
    </source>
</evidence>
<feature type="compositionally biased region" description="Polar residues" evidence="1">
    <location>
        <begin position="32"/>
        <end position="45"/>
    </location>
</feature>
<dbReference type="Proteomes" id="UP001162029">
    <property type="component" value="Unassembled WGS sequence"/>
</dbReference>